<protein>
    <recommendedName>
        <fullName evidence="5">6-carboxy-5,6,7,8-tetrahydropterin synthase</fullName>
        <ecNumber evidence="4">4.1.2.50</ecNumber>
    </recommendedName>
    <alternativeName>
        <fullName evidence="9">Queuosine biosynthesis protein QueD</fullName>
    </alternativeName>
</protein>
<dbReference type="AlphaFoldDB" id="A0A517SHE4"/>
<dbReference type="EMBL" id="CP036271">
    <property type="protein sequence ID" value="QDT55535.1"/>
    <property type="molecule type" value="Genomic_DNA"/>
</dbReference>
<proteinExistence type="inferred from homology"/>
<evidence type="ECO:0000256" key="8">
    <source>
        <dbReference type="ARBA" id="ARBA00023239"/>
    </source>
</evidence>
<dbReference type="KEGG" id="ccos:Pan44_35790"/>
<comment type="catalytic activity">
    <reaction evidence="10">
        <text>7,8-dihydroneopterin 3'-triphosphate + H2O = 6-carboxy-5,6,7,8-tetrahydropterin + triphosphate + acetaldehyde + 2 H(+)</text>
        <dbReference type="Rhea" id="RHEA:27966"/>
        <dbReference type="ChEBI" id="CHEBI:15343"/>
        <dbReference type="ChEBI" id="CHEBI:15377"/>
        <dbReference type="ChEBI" id="CHEBI:15378"/>
        <dbReference type="ChEBI" id="CHEBI:18036"/>
        <dbReference type="ChEBI" id="CHEBI:58462"/>
        <dbReference type="ChEBI" id="CHEBI:61032"/>
        <dbReference type="EC" id="4.1.2.50"/>
    </reaction>
</comment>
<name>A0A517SHE4_9PLAN</name>
<keyword evidence="8" id="KW-0456">Lyase</keyword>
<evidence type="ECO:0000256" key="6">
    <source>
        <dbReference type="ARBA" id="ARBA00022723"/>
    </source>
</evidence>
<dbReference type="Gene3D" id="3.30.479.10">
    <property type="entry name" value="6-pyruvoyl tetrahydropterin synthase/QueD"/>
    <property type="match status" value="1"/>
</dbReference>
<dbReference type="SUPFAM" id="SSF55620">
    <property type="entry name" value="Tetrahydrobiopterin biosynthesis enzymes-like"/>
    <property type="match status" value="1"/>
</dbReference>
<dbReference type="EC" id="4.1.2.50" evidence="4"/>
<keyword evidence="7" id="KW-0862">Zinc</keyword>
<dbReference type="Pfam" id="PF01242">
    <property type="entry name" value="PTPS"/>
    <property type="match status" value="1"/>
</dbReference>
<comment type="pathway">
    <text evidence="2">Purine metabolism; 7-cyano-7-deazaguanine biosynthesis.</text>
</comment>
<evidence type="ECO:0000256" key="5">
    <source>
        <dbReference type="ARBA" id="ARBA00018141"/>
    </source>
</evidence>
<evidence type="ECO:0000256" key="1">
    <source>
        <dbReference type="ARBA" id="ARBA00001947"/>
    </source>
</evidence>
<dbReference type="UniPathway" id="UPA00391"/>
<evidence type="ECO:0000256" key="4">
    <source>
        <dbReference type="ARBA" id="ARBA00012982"/>
    </source>
</evidence>
<keyword evidence="6" id="KW-0479">Metal-binding</keyword>
<evidence type="ECO:0000256" key="2">
    <source>
        <dbReference type="ARBA" id="ARBA00005061"/>
    </source>
</evidence>
<evidence type="ECO:0000256" key="7">
    <source>
        <dbReference type="ARBA" id="ARBA00022833"/>
    </source>
</evidence>
<dbReference type="GO" id="GO:0046872">
    <property type="term" value="F:metal ion binding"/>
    <property type="evidence" value="ECO:0007669"/>
    <property type="project" value="UniProtKB-KW"/>
</dbReference>
<evidence type="ECO:0000256" key="10">
    <source>
        <dbReference type="ARBA" id="ARBA00048807"/>
    </source>
</evidence>
<dbReference type="RefSeq" id="WP_145031413.1">
    <property type="nucleotide sequence ID" value="NZ_CP036271.1"/>
</dbReference>
<reference evidence="11 12" key="1">
    <citation type="submission" date="2019-02" db="EMBL/GenBank/DDBJ databases">
        <title>Deep-cultivation of Planctomycetes and their phenomic and genomic characterization uncovers novel biology.</title>
        <authorList>
            <person name="Wiegand S."/>
            <person name="Jogler M."/>
            <person name="Boedeker C."/>
            <person name="Pinto D."/>
            <person name="Vollmers J."/>
            <person name="Rivas-Marin E."/>
            <person name="Kohn T."/>
            <person name="Peeters S.H."/>
            <person name="Heuer A."/>
            <person name="Rast P."/>
            <person name="Oberbeckmann S."/>
            <person name="Bunk B."/>
            <person name="Jeske O."/>
            <person name="Meyerdierks A."/>
            <person name="Storesund J.E."/>
            <person name="Kallscheuer N."/>
            <person name="Luecker S."/>
            <person name="Lage O.M."/>
            <person name="Pohl T."/>
            <person name="Merkel B.J."/>
            <person name="Hornburger P."/>
            <person name="Mueller R.-W."/>
            <person name="Bruemmer F."/>
            <person name="Labrenz M."/>
            <person name="Spormann A.M."/>
            <person name="Op den Camp H."/>
            <person name="Overmann J."/>
            <person name="Amann R."/>
            <person name="Jetten M.S.M."/>
            <person name="Mascher T."/>
            <person name="Medema M.H."/>
            <person name="Devos D.P."/>
            <person name="Kaster A.-K."/>
            <person name="Ovreas L."/>
            <person name="Rohde M."/>
            <person name="Galperin M.Y."/>
            <person name="Jogler C."/>
        </authorList>
    </citation>
    <scope>NUCLEOTIDE SEQUENCE [LARGE SCALE GENOMIC DNA]</scope>
    <source>
        <strain evidence="11 12">Pan44</strain>
    </source>
</reference>
<dbReference type="PANTHER" id="PTHR12589:SF7">
    <property type="entry name" value="6-PYRUVOYL TETRAHYDROBIOPTERIN SYNTHASE"/>
    <property type="match status" value="1"/>
</dbReference>
<evidence type="ECO:0000256" key="3">
    <source>
        <dbReference type="ARBA" id="ARBA00008900"/>
    </source>
</evidence>
<comment type="cofactor">
    <cofactor evidence="1">
        <name>Zn(2+)</name>
        <dbReference type="ChEBI" id="CHEBI:29105"/>
    </cofactor>
</comment>
<comment type="similarity">
    <text evidence="3">Belongs to the PTPS family. QueD subfamily.</text>
</comment>
<accession>A0A517SHE4</accession>
<sequence length="176" mass="19822">MTNPAPSPLASFRVRVTKDHLVFSAAHFITIGDWCERLHGHNWRVAAEVAGPLDGNHFVVDFIALRDQLQKLVDELDHSLLVPMKHPDIQVNVAGEEVEIRFQKRRWVIPTDECRLLPIAQTTAELLAQYLAQTLCERMGAALKGQTSLRLDVEENFGQWAICELPLAGPVPDRLE</sequence>
<dbReference type="InParanoid" id="A0A517SHE4"/>
<dbReference type="OrthoDB" id="9804698at2"/>
<evidence type="ECO:0000313" key="12">
    <source>
        <dbReference type="Proteomes" id="UP000315700"/>
    </source>
</evidence>
<evidence type="ECO:0000256" key="9">
    <source>
        <dbReference type="ARBA" id="ARBA00031449"/>
    </source>
</evidence>
<dbReference type="PANTHER" id="PTHR12589">
    <property type="entry name" value="PYRUVOYL TETRAHYDROBIOPTERIN SYNTHASE"/>
    <property type="match status" value="1"/>
</dbReference>
<keyword evidence="12" id="KW-1185">Reference proteome</keyword>
<dbReference type="InterPro" id="IPR007115">
    <property type="entry name" value="6-PTP_synth/QueD"/>
</dbReference>
<dbReference type="Proteomes" id="UP000315700">
    <property type="component" value="Chromosome"/>
</dbReference>
<gene>
    <name evidence="11" type="ORF">Pan44_35790</name>
</gene>
<dbReference type="InterPro" id="IPR038418">
    <property type="entry name" value="6-PTP_synth/QueD_sf"/>
</dbReference>
<organism evidence="11 12">
    <name type="scientific">Caulifigura coniformis</name>
    <dbReference type="NCBI Taxonomy" id="2527983"/>
    <lineage>
        <taxon>Bacteria</taxon>
        <taxon>Pseudomonadati</taxon>
        <taxon>Planctomycetota</taxon>
        <taxon>Planctomycetia</taxon>
        <taxon>Planctomycetales</taxon>
        <taxon>Planctomycetaceae</taxon>
        <taxon>Caulifigura</taxon>
    </lineage>
</organism>
<dbReference type="GO" id="GO:0070497">
    <property type="term" value="F:6-carboxytetrahydropterin synthase activity"/>
    <property type="evidence" value="ECO:0007669"/>
    <property type="project" value="UniProtKB-EC"/>
</dbReference>
<evidence type="ECO:0000313" key="11">
    <source>
        <dbReference type="EMBL" id="QDT55535.1"/>
    </source>
</evidence>